<dbReference type="EMBL" id="JANKHO010000066">
    <property type="protein sequence ID" value="KAJ3516150.1"/>
    <property type="molecule type" value="Genomic_DNA"/>
</dbReference>
<keyword evidence="1" id="KW-0472">Membrane</keyword>
<name>A0A9W8TEM4_9AGAR</name>
<accession>A0A9W8TEM4</accession>
<sequence>MRIIERIQENVAELKRSKEVAKRGLKIRHDTIDLCICVLVSTNKADEIEEFAEDTSKMSKTPNETAVKSKAVAGSFVDVRQGLYAITTDIPSTVERLEEGRSEETRKSTAFEAVVGDIVLVACPPALILPAIALPLISLVVEAFVTRVKRIATRSWEKNSQDSAEVLYKVSKDLAQFDDCIDNFAGFWAYMELLLDGVKGRIDELRMTGGL</sequence>
<gene>
    <name evidence="2" type="ORF">NLJ89_g1320</name>
</gene>
<evidence type="ECO:0000313" key="2">
    <source>
        <dbReference type="EMBL" id="KAJ3516150.1"/>
    </source>
</evidence>
<reference evidence="2" key="1">
    <citation type="submission" date="2022-07" db="EMBL/GenBank/DDBJ databases">
        <title>Genome Sequence of Agrocybe chaxingu.</title>
        <authorList>
            <person name="Buettner E."/>
        </authorList>
    </citation>
    <scope>NUCLEOTIDE SEQUENCE</scope>
    <source>
        <strain evidence="2">MP-N11</strain>
    </source>
</reference>
<keyword evidence="3" id="KW-1185">Reference proteome</keyword>
<dbReference type="AlphaFoldDB" id="A0A9W8TEM4"/>
<keyword evidence="1" id="KW-1133">Transmembrane helix</keyword>
<keyword evidence="1" id="KW-0812">Transmembrane</keyword>
<organism evidence="2 3">
    <name type="scientific">Agrocybe chaxingu</name>
    <dbReference type="NCBI Taxonomy" id="84603"/>
    <lineage>
        <taxon>Eukaryota</taxon>
        <taxon>Fungi</taxon>
        <taxon>Dikarya</taxon>
        <taxon>Basidiomycota</taxon>
        <taxon>Agaricomycotina</taxon>
        <taxon>Agaricomycetes</taxon>
        <taxon>Agaricomycetidae</taxon>
        <taxon>Agaricales</taxon>
        <taxon>Agaricineae</taxon>
        <taxon>Strophariaceae</taxon>
        <taxon>Agrocybe</taxon>
    </lineage>
</organism>
<feature type="transmembrane region" description="Helical" evidence="1">
    <location>
        <begin position="127"/>
        <end position="145"/>
    </location>
</feature>
<dbReference type="OrthoDB" id="3049648at2759"/>
<proteinExistence type="predicted"/>
<evidence type="ECO:0000313" key="3">
    <source>
        <dbReference type="Proteomes" id="UP001148786"/>
    </source>
</evidence>
<dbReference type="Proteomes" id="UP001148786">
    <property type="component" value="Unassembled WGS sequence"/>
</dbReference>
<protein>
    <submittedName>
        <fullName evidence="2">Uncharacterized protein</fullName>
    </submittedName>
</protein>
<comment type="caution">
    <text evidence="2">The sequence shown here is derived from an EMBL/GenBank/DDBJ whole genome shotgun (WGS) entry which is preliminary data.</text>
</comment>
<evidence type="ECO:0000256" key="1">
    <source>
        <dbReference type="SAM" id="Phobius"/>
    </source>
</evidence>